<dbReference type="GO" id="GO:0005886">
    <property type="term" value="C:plasma membrane"/>
    <property type="evidence" value="ECO:0007669"/>
    <property type="project" value="UniProtKB-SubCell"/>
</dbReference>
<dbReference type="Pfam" id="PF02687">
    <property type="entry name" value="FtsX"/>
    <property type="match status" value="1"/>
</dbReference>
<dbReference type="STRING" id="47855.GA0070606_1591"/>
<reference evidence="9" key="1">
    <citation type="submission" date="2016-06" db="EMBL/GenBank/DDBJ databases">
        <authorList>
            <person name="Varghese N."/>
            <person name="Submissions Spin"/>
        </authorList>
    </citation>
    <scope>NUCLEOTIDE SEQUENCE [LARGE SCALE GENOMIC DNA]</scope>
    <source>
        <strain evidence="9">DSM 43903</strain>
    </source>
</reference>
<evidence type="ECO:0000313" key="8">
    <source>
        <dbReference type="EMBL" id="SCL50163.1"/>
    </source>
</evidence>
<dbReference type="RefSeq" id="WP_245724608.1">
    <property type="nucleotide sequence ID" value="NZ_FMHZ01000002.1"/>
</dbReference>
<dbReference type="AlphaFoldDB" id="A0A1C6U8A7"/>
<keyword evidence="5 6" id="KW-0472">Membrane</keyword>
<protein>
    <submittedName>
        <fullName evidence="8">Putative ABC transport system permease protein</fullName>
    </submittedName>
</protein>
<dbReference type="Proteomes" id="UP000199001">
    <property type="component" value="Unassembled WGS sequence"/>
</dbReference>
<evidence type="ECO:0000256" key="1">
    <source>
        <dbReference type="ARBA" id="ARBA00004651"/>
    </source>
</evidence>
<keyword evidence="4 6" id="KW-1133">Transmembrane helix</keyword>
<feature type="transmembrane region" description="Helical" evidence="6">
    <location>
        <begin position="460"/>
        <end position="480"/>
    </location>
</feature>
<name>A0A1C6U8A7_9ACTN</name>
<feature type="transmembrane region" description="Helical" evidence="6">
    <location>
        <begin position="364"/>
        <end position="384"/>
    </location>
</feature>
<feature type="transmembrane region" description="Helical" evidence="6">
    <location>
        <begin position="390"/>
        <end position="410"/>
    </location>
</feature>
<dbReference type="InterPro" id="IPR003838">
    <property type="entry name" value="ABC3_permease_C"/>
</dbReference>
<feature type="transmembrane region" description="Helical" evidence="6">
    <location>
        <begin position="817"/>
        <end position="843"/>
    </location>
</feature>
<feature type="transmembrane region" description="Helical" evidence="6">
    <location>
        <begin position="515"/>
        <end position="535"/>
    </location>
</feature>
<feature type="transmembrane region" description="Helical" evidence="6">
    <location>
        <begin position="430"/>
        <end position="448"/>
    </location>
</feature>
<feature type="transmembrane region" description="Helical" evidence="6">
    <location>
        <begin position="18"/>
        <end position="39"/>
    </location>
</feature>
<feature type="transmembrane region" description="Helical" evidence="6">
    <location>
        <begin position="863"/>
        <end position="885"/>
    </location>
</feature>
<evidence type="ECO:0000256" key="2">
    <source>
        <dbReference type="ARBA" id="ARBA00022475"/>
    </source>
</evidence>
<organism evidence="8 9">
    <name type="scientific">Micromonospora citrea</name>
    <dbReference type="NCBI Taxonomy" id="47855"/>
    <lineage>
        <taxon>Bacteria</taxon>
        <taxon>Bacillati</taxon>
        <taxon>Actinomycetota</taxon>
        <taxon>Actinomycetes</taxon>
        <taxon>Micromonosporales</taxon>
        <taxon>Micromonosporaceae</taxon>
        <taxon>Micromonospora</taxon>
    </lineage>
</organism>
<dbReference type="EMBL" id="FMHZ01000002">
    <property type="protein sequence ID" value="SCL50163.1"/>
    <property type="molecule type" value="Genomic_DNA"/>
</dbReference>
<feature type="domain" description="ABC3 transporter permease C-terminal" evidence="7">
    <location>
        <begin position="778"/>
        <end position="885"/>
    </location>
</feature>
<gene>
    <name evidence="8" type="ORF">GA0070606_1591</name>
</gene>
<keyword evidence="3 6" id="KW-0812">Transmembrane</keyword>
<comment type="subcellular location">
    <subcellularLocation>
        <location evidence="1">Cell membrane</location>
        <topology evidence="1">Multi-pass membrane protein</topology>
    </subcellularLocation>
</comment>
<evidence type="ECO:0000256" key="6">
    <source>
        <dbReference type="SAM" id="Phobius"/>
    </source>
</evidence>
<keyword evidence="9" id="KW-1185">Reference proteome</keyword>
<evidence type="ECO:0000256" key="5">
    <source>
        <dbReference type="ARBA" id="ARBA00023136"/>
    </source>
</evidence>
<evidence type="ECO:0000256" key="3">
    <source>
        <dbReference type="ARBA" id="ARBA00022692"/>
    </source>
</evidence>
<accession>A0A1C6U8A7</accession>
<evidence type="ECO:0000313" key="9">
    <source>
        <dbReference type="Proteomes" id="UP000199001"/>
    </source>
</evidence>
<keyword evidence="2" id="KW-1003">Cell membrane</keyword>
<evidence type="ECO:0000256" key="4">
    <source>
        <dbReference type="ARBA" id="ARBA00022989"/>
    </source>
</evidence>
<feature type="transmembrane region" description="Helical" evidence="6">
    <location>
        <begin position="766"/>
        <end position="796"/>
    </location>
</feature>
<proteinExistence type="predicted"/>
<feature type="transmembrane region" description="Helical" evidence="6">
    <location>
        <begin position="310"/>
        <end position="334"/>
    </location>
</feature>
<evidence type="ECO:0000259" key="7">
    <source>
        <dbReference type="Pfam" id="PF02687"/>
    </source>
</evidence>
<sequence>MVSIGAVARRVRAYGGQFLLLAVLTLIVTLLISGMPRVVNHLAEQGLREHLTGQPAARRDLTYTSAPLAPVPDGGSLTQARQAELDALQAAMPPRIREAVDRRWFVAEEYAPRRLTGPDLAAKNLLVDLGLRAAPGISEAGRLVEGRWPDDAWEPGQPVPVALSAEVAGRFNVRAGSRLVLRPPGVDGPQVVTPLVVAGVYEPVDPSDGIWAGLPSLLEVVEPPGDAQPFVGVGVTTPAVLDALAAAGLPLRFTWRYRMAADGIGILNLTEAIDSLQQMSREVPADRTLVQGFDIPLREFAAAVAAARTVLAVIAAGALATLAGLMALAATLAVRRRRDEYVLLRARGGAATAGARRSLAESGLAILPAALLGWLLGTLLPGPAGDTTPFLVAAVVLAVLVLPVTTLLAAPAGAVARRDLIRLRPSARRLTVEVFLLLLAALAVVLLRRRGLTLGEVDPLLVSVPVLLAAAAAVLALRAYPWPLRLVSRLAARTRGSVAFLGTARAGRSAAATPLVVVVLAVATAAFCAVVAAGIESSRDRVATRVVPGDALVSGERLAPDTGAHLEQLPGVRAAAAVLEEPAQQVAVDQVGTAARIGSANVLVVDGPALERLVRSAGVDVAVPEALLAPAGGTGPLPAVVSPAVAADLAEAGLEDSAFVTVQGQRYEFRVADRAASFPLVRPGSDRFVVLPGQALPSRAADPVPTGFLVAGDDLDVDALRRVGDEGQSRYQSGGAVTGGERPRGVDVLTWADTRRRLGDGGANGLLAFGFVAGAAGGTVLGLLAVAFTVLAGARARGQVLSRLRTLGLSRRQWRGLLLVELAPLVGVSVLTGALVGAVLPLLLTPVLGLSAFTGGGEVRVSFEPGLVAAIVALGAVALGFAVAVEALNNRRMRLGEVLRLGEES</sequence>